<dbReference type="RefSeq" id="WP_130846615.1">
    <property type="nucleotide sequence ID" value="NZ_UYIE01000001.1"/>
</dbReference>
<reference evidence="1 2" key="1">
    <citation type="submission" date="2018-11" db="EMBL/GenBank/DDBJ databases">
        <authorList>
            <person name="Wuyts S."/>
        </authorList>
    </citation>
    <scope>NUCLEOTIDE SEQUENCE [LARGE SCALE GENOMIC DNA]</scope>
    <source>
        <strain evidence="1">Lactobacillus mudanjiangensis AMBF249</strain>
    </source>
</reference>
<name>A0A660E1L6_9LACO</name>
<dbReference type="EMBL" id="UYIG01000112">
    <property type="protein sequence ID" value="VDG28457.1"/>
    <property type="molecule type" value="Genomic_DNA"/>
</dbReference>
<proteinExistence type="predicted"/>
<evidence type="ECO:0000313" key="1">
    <source>
        <dbReference type="EMBL" id="VDG28457.1"/>
    </source>
</evidence>
<protein>
    <submittedName>
        <fullName evidence="1">Uncharacterized protein</fullName>
    </submittedName>
</protein>
<accession>A0A660E1L6</accession>
<organism evidence="1 2">
    <name type="scientific">Lactiplantibacillus mudanjiangensis</name>
    <dbReference type="NCBI Taxonomy" id="1296538"/>
    <lineage>
        <taxon>Bacteria</taxon>
        <taxon>Bacillati</taxon>
        <taxon>Bacillota</taxon>
        <taxon>Bacilli</taxon>
        <taxon>Lactobacillales</taxon>
        <taxon>Lactobacillaceae</taxon>
        <taxon>Lactiplantibacillus</taxon>
    </lineage>
</organism>
<sequence length="167" mass="18748">MKKWLVLIFAAILFIVSGYKIYILNIRDAEFHIEETTTHYGVASLGIAPTVISKPKVKKMMINKNQNKVLRVTVPYKISLMKGAIGNKSLKQTIDMSNQIRIQAGGTVWTANPSKNIVLTGKNWKTSGNVTIDLYIQDGYPETALRNFQVYLLESTGTTLTIVHKYV</sequence>
<keyword evidence="2" id="KW-1185">Reference proteome</keyword>
<dbReference type="AlphaFoldDB" id="A0A660E1L6"/>
<evidence type="ECO:0000313" key="2">
    <source>
        <dbReference type="Proteomes" id="UP000289996"/>
    </source>
</evidence>
<dbReference type="Proteomes" id="UP000289996">
    <property type="component" value="Unassembled WGS sequence"/>
</dbReference>
<gene>
    <name evidence="1" type="ORF">MUDAN_MDHGFNIF_00643</name>
</gene>